<evidence type="ECO:0000313" key="3">
    <source>
        <dbReference type="EMBL" id="CAG8854817.1"/>
    </source>
</evidence>
<keyword evidence="1" id="KW-0175">Coiled coil</keyword>
<keyword evidence="2" id="KW-0472">Membrane</keyword>
<reference evidence="3 4" key="1">
    <citation type="submission" date="2021-06" db="EMBL/GenBank/DDBJ databases">
        <authorList>
            <person name="Kallberg Y."/>
            <person name="Tangrot J."/>
            <person name="Rosling A."/>
        </authorList>
    </citation>
    <scope>NUCLEOTIDE SEQUENCE [LARGE SCALE GENOMIC DNA]</scope>
    <source>
        <strain evidence="3 4">120-4 pot B 10/14</strain>
    </source>
</reference>
<keyword evidence="2" id="KW-1133">Transmembrane helix</keyword>
<feature type="non-terminal residue" evidence="3">
    <location>
        <position position="1"/>
    </location>
</feature>
<protein>
    <submittedName>
        <fullName evidence="3">6612_t:CDS:1</fullName>
    </submittedName>
</protein>
<name>A0ABN7XIK1_GIGMA</name>
<evidence type="ECO:0000256" key="2">
    <source>
        <dbReference type="SAM" id="Phobius"/>
    </source>
</evidence>
<feature type="non-terminal residue" evidence="3">
    <location>
        <position position="70"/>
    </location>
</feature>
<evidence type="ECO:0000313" key="4">
    <source>
        <dbReference type="Proteomes" id="UP000789901"/>
    </source>
</evidence>
<keyword evidence="4" id="KW-1185">Reference proteome</keyword>
<gene>
    <name evidence="3" type="ORF">GMARGA_LOCUS43638</name>
</gene>
<keyword evidence="2" id="KW-0812">Transmembrane</keyword>
<sequence length="70" mass="8185">AHAQKQVFYFAFTLFHVSIICITNPALPINLIKKAFLEEKIRAKKEKIAELRQSKEKLVEKQLQAAWPNY</sequence>
<feature type="transmembrane region" description="Helical" evidence="2">
    <location>
        <begin position="6"/>
        <end position="27"/>
    </location>
</feature>
<dbReference type="EMBL" id="CAJVQB010142729">
    <property type="protein sequence ID" value="CAG8854817.1"/>
    <property type="molecule type" value="Genomic_DNA"/>
</dbReference>
<dbReference type="Proteomes" id="UP000789901">
    <property type="component" value="Unassembled WGS sequence"/>
</dbReference>
<accession>A0ABN7XIK1</accession>
<proteinExistence type="predicted"/>
<evidence type="ECO:0000256" key="1">
    <source>
        <dbReference type="SAM" id="Coils"/>
    </source>
</evidence>
<feature type="coiled-coil region" evidence="1">
    <location>
        <begin position="34"/>
        <end position="64"/>
    </location>
</feature>
<organism evidence="3 4">
    <name type="scientific">Gigaspora margarita</name>
    <dbReference type="NCBI Taxonomy" id="4874"/>
    <lineage>
        <taxon>Eukaryota</taxon>
        <taxon>Fungi</taxon>
        <taxon>Fungi incertae sedis</taxon>
        <taxon>Mucoromycota</taxon>
        <taxon>Glomeromycotina</taxon>
        <taxon>Glomeromycetes</taxon>
        <taxon>Diversisporales</taxon>
        <taxon>Gigasporaceae</taxon>
        <taxon>Gigaspora</taxon>
    </lineage>
</organism>
<comment type="caution">
    <text evidence="3">The sequence shown here is derived from an EMBL/GenBank/DDBJ whole genome shotgun (WGS) entry which is preliminary data.</text>
</comment>